<proteinExistence type="predicted"/>
<keyword evidence="3" id="KW-1185">Reference proteome</keyword>
<protein>
    <submittedName>
        <fullName evidence="2">Small acid-soluble spore protein E (Minor gamma-type SASP)</fullName>
    </submittedName>
</protein>
<reference evidence="2 3" key="1">
    <citation type="submission" date="2024-06" db="EMBL/GenBank/DDBJ databases">
        <title>Sorghum-associated microbial communities from plants grown in Nebraska, USA.</title>
        <authorList>
            <person name="Schachtman D."/>
        </authorList>
    </citation>
    <scope>NUCLEOTIDE SEQUENCE [LARGE SCALE GENOMIC DNA]</scope>
    <source>
        <strain evidence="2 3">736</strain>
    </source>
</reference>
<evidence type="ECO:0000256" key="1">
    <source>
        <dbReference type="SAM" id="MobiDB-lite"/>
    </source>
</evidence>
<accession>A0ABV2PLS6</accession>
<sequence length="61" mass="7056">MMKKNQNNQNFQPNKNMQRQSEEFGYETDVTEVQKQNAKAEQKKSQASGNYANNNNQNASE</sequence>
<evidence type="ECO:0000313" key="3">
    <source>
        <dbReference type="Proteomes" id="UP001549363"/>
    </source>
</evidence>
<feature type="compositionally biased region" description="Low complexity" evidence="1">
    <location>
        <begin position="45"/>
        <end position="61"/>
    </location>
</feature>
<feature type="region of interest" description="Disordered" evidence="1">
    <location>
        <begin position="1"/>
        <end position="61"/>
    </location>
</feature>
<evidence type="ECO:0000313" key="2">
    <source>
        <dbReference type="EMBL" id="MET4561893.1"/>
    </source>
</evidence>
<organism evidence="2 3">
    <name type="scientific">Lysinibacillus parviboronicapiens</name>
    <dbReference type="NCBI Taxonomy" id="436516"/>
    <lineage>
        <taxon>Bacteria</taxon>
        <taxon>Bacillati</taxon>
        <taxon>Bacillota</taxon>
        <taxon>Bacilli</taxon>
        <taxon>Bacillales</taxon>
        <taxon>Bacillaceae</taxon>
        <taxon>Lysinibacillus</taxon>
    </lineage>
</organism>
<dbReference type="Proteomes" id="UP001549363">
    <property type="component" value="Unassembled WGS sequence"/>
</dbReference>
<feature type="compositionally biased region" description="Low complexity" evidence="1">
    <location>
        <begin position="1"/>
        <end position="18"/>
    </location>
</feature>
<gene>
    <name evidence="2" type="ORF">ABIA69_003063</name>
</gene>
<dbReference type="RefSeq" id="WP_235616286.1">
    <property type="nucleotide sequence ID" value="NZ_JBEPSB010000015.1"/>
</dbReference>
<name>A0ABV2PLS6_9BACI</name>
<dbReference type="EMBL" id="JBEPSB010000015">
    <property type="protein sequence ID" value="MET4561893.1"/>
    <property type="molecule type" value="Genomic_DNA"/>
</dbReference>
<comment type="caution">
    <text evidence="2">The sequence shown here is derived from an EMBL/GenBank/DDBJ whole genome shotgun (WGS) entry which is preliminary data.</text>
</comment>